<dbReference type="PANTHER" id="PTHR13683:SF750">
    <property type="entry name" value="ASPARTYL PROTEASE AED1"/>
    <property type="match status" value="1"/>
</dbReference>
<evidence type="ECO:0000313" key="5">
    <source>
        <dbReference type="Proteomes" id="UP000233837"/>
    </source>
</evidence>
<sequence>MPPSVSFSIGDTSRKNQFLTKKKEKMPQLHHKHVYDAMHHHLEHLHHHKMIWSNASTKLRLISTLIFRNNISNMRQICNGHRRKPNLSLGHIVAYILESKYNLKFPTPPNFHPAFYSNNSLHILHSTHLHPGHEEAEGAEEEEAPALVPAPTLLRTSPSKLNVVHLHGMCSSWKHQGNPSPVKLFRQDQARVDYIQRRASNATTLQNPIGDSLLAKVPTIIDYDISAYSYIVNIGLGTPTKFFSLLLDTGSELTWTQCVPCVNCYYQKNPFFDPTQSSTFTNIPCNSNYCTQLPRFDCSSTFTCLYEQIYFDYSKTNGSFVNDTLQLSNDIIYEFLFGCGHNNAGTFGHADGLLGLGRGAASIIYQTAQSYNKIFSYCLPSGPNKIGYLELGSSVLGVKYTSMLTNPELPSFYFLNLTAILVGGERIDLPPNVFSGPRTMLDTGTIFGHLPPTVYSALRSIFRKEMSYYPMAPPIFNLDTCYDFTNYTDVVVPEISLIYNGEVTTDLDFLGILYFFSKSQACLSFVSNKDDSTIVIIGGVYEDRRTSNLNWPSSTTGTPLLSVDHISFSSENVEAISISKLDLKDVRNCCDGELGKGIPETVDSFSIPALESQQNAGMLLNFFNLSLKQILKRLQFSILVKVFGSNIPVHVIAEELRRQCLQYGNTDVIGSSYVPNSENIGKAKSDPGSDKAYGPWIHVYNGKRRKVATFSKENRGRGLNPSSAPTYVKKIQVFEKSRTCPYVTSADDETTHVSNGCEDELGVQGQDVPSIGQNMEKVDVNYESPSNMVQKITTPFSLAKEPLINLANKFSILEEDKAGDISSVKEVCLNEKDDGDLSDLESSRYLEKKSSSI</sequence>
<dbReference type="FunFam" id="2.40.70.10:FF:000031">
    <property type="entry name" value="Aspartyl protease AED1"/>
    <property type="match status" value="1"/>
</dbReference>
<dbReference type="InterPro" id="IPR032861">
    <property type="entry name" value="TAXi_N"/>
</dbReference>
<reference evidence="4 5" key="2">
    <citation type="journal article" date="2017" name="Nature">
        <title>The Apostasia genome and the evolution of orchids.</title>
        <authorList>
            <person name="Zhang G.Q."/>
            <person name="Liu K.W."/>
            <person name="Li Z."/>
            <person name="Lohaus R."/>
            <person name="Hsiao Y.Y."/>
            <person name="Niu S.C."/>
            <person name="Wang J.Y."/>
            <person name="Lin Y.C."/>
            <person name="Xu Q."/>
            <person name="Chen L.J."/>
            <person name="Yoshida K."/>
            <person name="Fujiwara S."/>
            <person name="Wang Z.W."/>
            <person name="Zhang Y.Q."/>
            <person name="Mitsuda N."/>
            <person name="Wang M."/>
            <person name="Liu G.H."/>
            <person name="Pecoraro L."/>
            <person name="Huang H.X."/>
            <person name="Xiao X.J."/>
            <person name="Lin M."/>
            <person name="Wu X.Y."/>
            <person name="Wu W.L."/>
            <person name="Chen Y.Y."/>
            <person name="Chang S.B."/>
            <person name="Sakamoto S."/>
            <person name="Ohme-Takagi M."/>
            <person name="Yagi M."/>
            <person name="Zeng S.J."/>
            <person name="Shen C.Y."/>
            <person name="Yeh C.M."/>
            <person name="Luo Y.B."/>
            <person name="Tsai W.C."/>
            <person name="Van de Peer Y."/>
            <person name="Liu Z.J."/>
        </authorList>
    </citation>
    <scope>NUCLEOTIDE SEQUENCE [LARGE SCALE GENOMIC DNA]</scope>
    <source>
        <tissue evidence="4">The whole plant</tissue>
    </source>
</reference>
<evidence type="ECO:0000313" key="4">
    <source>
        <dbReference type="EMBL" id="PKU78938.1"/>
    </source>
</evidence>
<keyword evidence="5" id="KW-1185">Reference proteome</keyword>
<evidence type="ECO:0000259" key="3">
    <source>
        <dbReference type="PROSITE" id="PS51767"/>
    </source>
</evidence>
<dbReference type="SUPFAM" id="SSF50630">
    <property type="entry name" value="Acid proteases"/>
    <property type="match status" value="1"/>
</dbReference>
<dbReference type="Pfam" id="PF14543">
    <property type="entry name" value="TAXi_N"/>
    <property type="match status" value="1"/>
</dbReference>
<dbReference type="Gene3D" id="2.40.70.10">
    <property type="entry name" value="Acid Proteases"/>
    <property type="match status" value="2"/>
</dbReference>
<dbReference type="AlphaFoldDB" id="A0A2I0WTF0"/>
<name>A0A2I0WTF0_9ASPA</name>
<dbReference type="Pfam" id="PF14541">
    <property type="entry name" value="TAXi_C"/>
    <property type="match status" value="1"/>
</dbReference>
<dbReference type="InterPro" id="IPR021109">
    <property type="entry name" value="Peptidase_aspartic_dom_sf"/>
</dbReference>
<evidence type="ECO:0000256" key="1">
    <source>
        <dbReference type="ARBA" id="ARBA00007447"/>
    </source>
</evidence>
<reference evidence="4 5" key="1">
    <citation type="journal article" date="2016" name="Sci. Rep.">
        <title>The Dendrobium catenatum Lindl. genome sequence provides insights into polysaccharide synthase, floral development and adaptive evolution.</title>
        <authorList>
            <person name="Zhang G.Q."/>
            <person name="Xu Q."/>
            <person name="Bian C."/>
            <person name="Tsai W.C."/>
            <person name="Yeh C.M."/>
            <person name="Liu K.W."/>
            <person name="Yoshida K."/>
            <person name="Zhang L.S."/>
            <person name="Chang S.B."/>
            <person name="Chen F."/>
            <person name="Shi Y."/>
            <person name="Su Y.Y."/>
            <person name="Zhang Y.Q."/>
            <person name="Chen L.J."/>
            <person name="Yin Y."/>
            <person name="Lin M."/>
            <person name="Huang H."/>
            <person name="Deng H."/>
            <person name="Wang Z.W."/>
            <person name="Zhu S.L."/>
            <person name="Zhao X."/>
            <person name="Deng C."/>
            <person name="Niu S.C."/>
            <person name="Huang J."/>
            <person name="Wang M."/>
            <person name="Liu G.H."/>
            <person name="Yang H.J."/>
            <person name="Xiao X.J."/>
            <person name="Hsiao Y.Y."/>
            <person name="Wu W.L."/>
            <person name="Chen Y.Y."/>
            <person name="Mitsuda N."/>
            <person name="Ohme-Takagi M."/>
            <person name="Luo Y.B."/>
            <person name="Van de Peer Y."/>
            <person name="Liu Z.J."/>
        </authorList>
    </citation>
    <scope>NUCLEOTIDE SEQUENCE [LARGE SCALE GENOMIC DNA]</scope>
    <source>
        <tissue evidence="4">The whole plant</tissue>
    </source>
</reference>
<dbReference type="EMBL" id="KZ502442">
    <property type="protein sequence ID" value="PKU78938.1"/>
    <property type="molecule type" value="Genomic_DNA"/>
</dbReference>
<dbReference type="PROSITE" id="PS51767">
    <property type="entry name" value="PEPTIDASE_A1"/>
    <property type="match status" value="1"/>
</dbReference>
<dbReference type="InterPro" id="IPR033121">
    <property type="entry name" value="PEPTIDASE_A1"/>
</dbReference>
<evidence type="ECO:0000256" key="2">
    <source>
        <dbReference type="PIRSR" id="PIRSR601461-1"/>
    </source>
</evidence>
<dbReference type="GO" id="GO:0004190">
    <property type="term" value="F:aspartic-type endopeptidase activity"/>
    <property type="evidence" value="ECO:0007669"/>
    <property type="project" value="InterPro"/>
</dbReference>
<feature type="domain" description="Peptidase A1" evidence="3">
    <location>
        <begin position="230"/>
        <end position="559"/>
    </location>
</feature>
<feature type="active site" evidence="2">
    <location>
        <position position="248"/>
    </location>
</feature>
<gene>
    <name evidence="4" type="primary">ASPG2</name>
    <name evidence="4" type="ORF">MA16_Dca000282</name>
</gene>
<dbReference type="InterPro" id="IPR032799">
    <property type="entry name" value="TAXi_C"/>
</dbReference>
<feature type="active site" evidence="2">
    <location>
        <position position="442"/>
    </location>
</feature>
<dbReference type="GO" id="GO:0006508">
    <property type="term" value="P:proteolysis"/>
    <property type="evidence" value="ECO:0007669"/>
    <property type="project" value="UniProtKB-KW"/>
</dbReference>
<organism evidence="4 5">
    <name type="scientific">Dendrobium catenatum</name>
    <dbReference type="NCBI Taxonomy" id="906689"/>
    <lineage>
        <taxon>Eukaryota</taxon>
        <taxon>Viridiplantae</taxon>
        <taxon>Streptophyta</taxon>
        <taxon>Embryophyta</taxon>
        <taxon>Tracheophyta</taxon>
        <taxon>Spermatophyta</taxon>
        <taxon>Magnoliopsida</taxon>
        <taxon>Liliopsida</taxon>
        <taxon>Asparagales</taxon>
        <taxon>Orchidaceae</taxon>
        <taxon>Epidendroideae</taxon>
        <taxon>Malaxideae</taxon>
        <taxon>Dendrobiinae</taxon>
        <taxon>Dendrobium</taxon>
    </lineage>
</organism>
<protein>
    <submittedName>
        <fullName evidence="4">Protein ASPARTIC PROTEASE IN GUARD CELL 2</fullName>
    </submittedName>
</protein>
<dbReference type="PANTHER" id="PTHR13683">
    <property type="entry name" value="ASPARTYL PROTEASES"/>
    <property type="match status" value="1"/>
</dbReference>
<dbReference type="InterPro" id="IPR001461">
    <property type="entry name" value="Aspartic_peptidase_A1"/>
</dbReference>
<comment type="similarity">
    <text evidence="1">Belongs to the peptidase A1 family.</text>
</comment>
<accession>A0A2I0WTF0</accession>
<keyword evidence="4" id="KW-0645">Protease</keyword>
<proteinExistence type="inferred from homology"/>
<keyword evidence="4" id="KW-0378">Hydrolase</keyword>
<dbReference type="Proteomes" id="UP000233837">
    <property type="component" value="Unassembled WGS sequence"/>
</dbReference>